<evidence type="ECO:0008006" key="4">
    <source>
        <dbReference type="Google" id="ProtNLM"/>
    </source>
</evidence>
<protein>
    <recommendedName>
        <fullName evidence="4">ABM domain-containing protein</fullName>
    </recommendedName>
</protein>
<dbReference type="EMBL" id="BMYJ01000001">
    <property type="protein sequence ID" value="GHC45973.1"/>
    <property type="molecule type" value="Genomic_DNA"/>
</dbReference>
<feature type="signal peptide" evidence="1">
    <location>
        <begin position="1"/>
        <end position="21"/>
    </location>
</feature>
<organism evidence="2 3">
    <name type="scientific">Neogemmobacter tilapiae</name>
    <dbReference type="NCBI Taxonomy" id="875041"/>
    <lineage>
        <taxon>Bacteria</taxon>
        <taxon>Pseudomonadati</taxon>
        <taxon>Pseudomonadota</taxon>
        <taxon>Alphaproteobacteria</taxon>
        <taxon>Rhodobacterales</taxon>
        <taxon>Paracoccaceae</taxon>
        <taxon>Neogemmobacter</taxon>
    </lineage>
</organism>
<dbReference type="SUPFAM" id="SSF54909">
    <property type="entry name" value="Dimeric alpha+beta barrel"/>
    <property type="match status" value="1"/>
</dbReference>
<dbReference type="InterPro" id="IPR011008">
    <property type="entry name" value="Dimeric_a/b-barrel"/>
</dbReference>
<evidence type="ECO:0000256" key="1">
    <source>
        <dbReference type="SAM" id="SignalP"/>
    </source>
</evidence>
<reference evidence="2" key="2">
    <citation type="submission" date="2020-09" db="EMBL/GenBank/DDBJ databases">
        <authorList>
            <person name="Sun Q."/>
            <person name="Kim S."/>
        </authorList>
    </citation>
    <scope>NUCLEOTIDE SEQUENCE</scope>
    <source>
        <strain evidence="2">KCTC 23310</strain>
    </source>
</reference>
<sequence length="128" mass="13358">MTILKAILGSMLLMAPADAMAGNGGGAPGGVLELVRFRLVAGHDEGVFLAAAKGTEGLLAAQAGFVSRRLVSDGKGGWLDMVEWSSLDAAQRGAEQVMAEAAFAPFMAMIDPASVQMEHLPIRWQMGD</sequence>
<gene>
    <name evidence="2" type="ORF">GCM10007315_04470</name>
</gene>
<dbReference type="AlphaFoldDB" id="A0A918WFB7"/>
<feature type="chain" id="PRO_5038105193" description="ABM domain-containing protein" evidence="1">
    <location>
        <begin position="22"/>
        <end position="128"/>
    </location>
</feature>
<comment type="caution">
    <text evidence="2">The sequence shown here is derived from an EMBL/GenBank/DDBJ whole genome shotgun (WGS) entry which is preliminary data.</text>
</comment>
<reference evidence="2" key="1">
    <citation type="journal article" date="2014" name="Int. J. Syst. Evol. Microbiol.">
        <title>Complete genome sequence of Corynebacterium casei LMG S-19264T (=DSM 44701T), isolated from a smear-ripened cheese.</title>
        <authorList>
            <consortium name="US DOE Joint Genome Institute (JGI-PGF)"/>
            <person name="Walter F."/>
            <person name="Albersmeier A."/>
            <person name="Kalinowski J."/>
            <person name="Ruckert C."/>
        </authorList>
    </citation>
    <scope>NUCLEOTIDE SEQUENCE</scope>
    <source>
        <strain evidence="2">KCTC 23310</strain>
    </source>
</reference>
<accession>A0A918WFB7</accession>
<keyword evidence="3" id="KW-1185">Reference proteome</keyword>
<dbReference type="Gene3D" id="3.30.70.100">
    <property type="match status" value="1"/>
</dbReference>
<evidence type="ECO:0000313" key="2">
    <source>
        <dbReference type="EMBL" id="GHC45973.1"/>
    </source>
</evidence>
<evidence type="ECO:0000313" key="3">
    <source>
        <dbReference type="Proteomes" id="UP000638981"/>
    </source>
</evidence>
<name>A0A918WFB7_9RHOB</name>
<dbReference type="Proteomes" id="UP000638981">
    <property type="component" value="Unassembled WGS sequence"/>
</dbReference>
<proteinExistence type="predicted"/>
<keyword evidence="1" id="KW-0732">Signal</keyword>
<dbReference type="RefSeq" id="WP_189409919.1">
    <property type="nucleotide sequence ID" value="NZ_BMYJ01000001.1"/>
</dbReference>